<dbReference type="AlphaFoldDB" id="A0A9N8VJ69"/>
<sequence>MSDNDNEVPELDRSPTPPQVTEEELNQDIQDLMSDIEKDTPDLDDDVDIAGSLND</sequence>
<evidence type="ECO:0000313" key="2">
    <source>
        <dbReference type="EMBL" id="CAG8452894.1"/>
    </source>
</evidence>
<name>A0A9N8VJ69_9GLOM</name>
<reference evidence="2" key="1">
    <citation type="submission" date="2021-06" db="EMBL/GenBank/DDBJ databases">
        <authorList>
            <person name="Kallberg Y."/>
            <person name="Tangrot J."/>
            <person name="Rosling A."/>
        </authorList>
    </citation>
    <scope>NUCLEOTIDE SEQUENCE</scope>
    <source>
        <strain evidence="2">CL551</strain>
    </source>
</reference>
<evidence type="ECO:0000313" key="3">
    <source>
        <dbReference type="Proteomes" id="UP000789342"/>
    </source>
</evidence>
<accession>A0A9N8VJ69</accession>
<dbReference type="Proteomes" id="UP000789342">
    <property type="component" value="Unassembled WGS sequence"/>
</dbReference>
<protein>
    <submittedName>
        <fullName evidence="2">12596_t:CDS:1</fullName>
    </submittedName>
</protein>
<keyword evidence="3" id="KW-1185">Reference proteome</keyword>
<dbReference type="EMBL" id="CAJVPV010000355">
    <property type="protein sequence ID" value="CAG8452894.1"/>
    <property type="molecule type" value="Genomic_DNA"/>
</dbReference>
<evidence type="ECO:0000256" key="1">
    <source>
        <dbReference type="SAM" id="MobiDB-lite"/>
    </source>
</evidence>
<proteinExistence type="predicted"/>
<gene>
    <name evidence="2" type="ORF">AMORRO_LOCUS988</name>
</gene>
<comment type="caution">
    <text evidence="2">The sequence shown here is derived from an EMBL/GenBank/DDBJ whole genome shotgun (WGS) entry which is preliminary data.</text>
</comment>
<feature type="region of interest" description="Disordered" evidence="1">
    <location>
        <begin position="36"/>
        <end position="55"/>
    </location>
</feature>
<feature type="region of interest" description="Disordered" evidence="1">
    <location>
        <begin position="1"/>
        <end position="24"/>
    </location>
</feature>
<organism evidence="2 3">
    <name type="scientific">Acaulospora morrowiae</name>
    <dbReference type="NCBI Taxonomy" id="94023"/>
    <lineage>
        <taxon>Eukaryota</taxon>
        <taxon>Fungi</taxon>
        <taxon>Fungi incertae sedis</taxon>
        <taxon>Mucoromycota</taxon>
        <taxon>Glomeromycotina</taxon>
        <taxon>Glomeromycetes</taxon>
        <taxon>Diversisporales</taxon>
        <taxon>Acaulosporaceae</taxon>
        <taxon>Acaulospora</taxon>
    </lineage>
</organism>